<organism evidence="1 2">
    <name type="scientific">Aspergillus wentii DTO 134E9</name>
    <dbReference type="NCBI Taxonomy" id="1073089"/>
    <lineage>
        <taxon>Eukaryota</taxon>
        <taxon>Fungi</taxon>
        <taxon>Dikarya</taxon>
        <taxon>Ascomycota</taxon>
        <taxon>Pezizomycotina</taxon>
        <taxon>Eurotiomycetes</taxon>
        <taxon>Eurotiomycetidae</taxon>
        <taxon>Eurotiales</taxon>
        <taxon>Aspergillaceae</taxon>
        <taxon>Aspergillus</taxon>
        <taxon>Aspergillus subgen. Cremei</taxon>
    </lineage>
</organism>
<evidence type="ECO:0000313" key="1">
    <source>
        <dbReference type="EMBL" id="OJJ36099.1"/>
    </source>
</evidence>
<dbReference type="GeneID" id="63749017"/>
<dbReference type="SUPFAM" id="SSF53335">
    <property type="entry name" value="S-adenosyl-L-methionine-dependent methyltransferases"/>
    <property type="match status" value="1"/>
</dbReference>
<dbReference type="Gene3D" id="3.40.50.150">
    <property type="entry name" value="Vaccinia Virus protein VP39"/>
    <property type="match status" value="1"/>
</dbReference>
<evidence type="ECO:0000313" key="2">
    <source>
        <dbReference type="Proteomes" id="UP000184383"/>
    </source>
</evidence>
<dbReference type="PANTHER" id="PTHR43591:SF110">
    <property type="entry name" value="RHODANESE DOMAIN-CONTAINING PROTEIN"/>
    <property type="match status" value="1"/>
</dbReference>
<dbReference type="RefSeq" id="XP_040689775.1">
    <property type="nucleotide sequence ID" value="XM_040833169.1"/>
</dbReference>
<name>A0A1L9RMC3_ASPWE</name>
<keyword evidence="2" id="KW-1185">Reference proteome</keyword>
<dbReference type="VEuPathDB" id="FungiDB:ASPWEDRAFT_28682"/>
<dbReference type="OrthoDB" id="417697at2759"/>
<dbReference type="EMBL" id="KV878212">
    <property type="protein sequence ID" value="OJJ36099.1"/>
    <property type="molecule type" value="Genomic_DNA"/>
</dbReference>
<accession>A0A1L9RMC3</accession>
<dbReference type="CDD" id="cd02440">
    <property type="entry name" value="AdoMet_MTases"/>
    <property type="match status" value="1"/>
</dbReference>
<sequence>MDGYLLDRRLSESVRLDAQHLLWKLQTGYALHPDIPIKDDMKIADIGTGTGVWLLDIENDLPKTVNLDGFDISDSQFPPAHTLPANVHFGVLDALEDIPSKLAGRYDVVHLRMWCCVIKGNDPTQLIEAAYKLLKPGGYLQWEDVHGGRQVVHGEAATKLNRLILHYQTDMLKESLVSMYSTTALLGILGAFNATQGNNHGISLPAMGEIEKLVASALGEVKNGGALHWIPMVVLAKKGWGCASR</sequence>
<dbReference type="PANTHER" id="PTHR43591">
    <property type="entry name" value="METHYLTRANSFERASE"/>
    <property type="match status" value="1"/>
</dbReference>
<proteinExistence type="predicted"/>
<evidence type="ECO:0008006" key="3">
    <source>
        <dbReference type="Google" id="ProtNLM"/>
    </source>
</evidence>
<dbReference type="Proteomes" id="UP000184383">
    <property type="component" value="Unassembled WGS sequence"/>
</dbReference>
<dbReference type="InterPro" id="IPR029063">
    <property type="entry name" value="SAM-dependent_MTases_sf"/>
</dbReference>
<dbReference type="STRING" id="1073089.A0A1L9RMC3"/>
<dbReference type="Pfam" id="PF13489">
    <property type="entry name" value="Methyltransf_23"/>
    <property type="match status" value="1"/>
</dbReference>
<gene>
    <name evidence="1" type="ORF">ASPWEDRAFT_28682</name>
</gene>
<protein>
    <recommendedName>
        <fullName evidence="3">Methyltransferase domain-containing protein</fullName>
    </recommendedName>
</protein>
<reference evidence="2" key="1">
    <citation type="journal article" date="2017" name="Genome Biol.">
        <title>Comparative genomics reveals high biological diversity and specific adaptations in the industrially and medically important fungal genus Aspergillus.</title>
        <authorList>
            <person name="de Vries R.P."/>
            <person name="Riley R."/>
            <person name="Wiebenga A."/>
            <person name="Aguilar-Osorio G."/>
            <person name="Amillis S."/>
            <person name="Uchima C.A."/>
            <person name="Anderluh G."/>
            <person name="Asadollahi M."/>
            <person name="Askin M."/>
            <person name="Barry K."/>
            <person name="Battaglia E."/>
            <person name="Bayram O."/>
            <person name="Benocci T."/>
            <person name="Braus-Stromeyer S.A."/>
            <person name="Caldana C."/>
            <person name="Canovas D."/>
            <person name="Cerqueira G.C."/>
            <person name="Chen F."/>
            <person name="Chen W."/>
            <person name="Choi C."/>
            <person name="Clum A."/>
            <person name="Dos Santos R.A."/>
            <person name="Damasio A.R."/>
            <person name="Diallinas G."/>
            <person name="Emri T."/>
            <person name="Fekete E."/>
            <person name="Flipphi M."/>
            <person name="Freyberg S."/>
            <person name="Gallo A."/>
            <person name="Gournas C."/>
            <person name="Habgood R."/>
            <person name="Hainaut M."/>
            <person name="Harispe M.L."/>
            <person name="Henrissat B."/>
            <person name="Hilden K.S."/>
            <person name="Hope R."/>
            <person name="Hossain A."/>
            <person name="Karabika E."/>
            <person name="Karaffa L."/>
            <person name="Karanyi Z."/>
            <person name="Krasevec N."/>
            <person name="Kuo A."/>
            <person name="Kusch H."/>
            <person name="LaButti K."/>
            <person name="Lagendijk E.L."/>
            <person name="Lapidus A."/>
            <person name="Levasseur A."/>
            <person name="Lindquist E."/>
            <person name="Lipzen A."/>
            <person name="Logrieco A.F."/>
            <person name="MacCabe A."/>
            <person name="Maekelae M.R."/>
            <person name="Malavazi I."/>
            <person name="Melin P."/>
            <person name="Meyer V."/>
            <person name="Mielnichuk N."/>
            <person name="Miskei M."/>
            <person name="Molnar A.P."/>
            <person name="Mule G."/>
            <person name="Ngan C.Y."/>
            <person name="Orejas M."/>
            <person name="Orosz E."/>
            <person name="Ouedraogo J.P."/>
            <person name="Overkamp K.M."/>
            <person name="Park H.-S."/>
            <person name="Perrone G."/>
            <person name="Piumi F."/>
            <person name="Punt P.J."/>
            <person name="Ram A.F."/>
            <person name="Ramon A."/>
            <person name="Rauscher S."/>
            <person name="Record E."/>
            <person name="Riano-Pachon D.M."/>
            <person name="Robert V."/>
            <person name="Roehrig J."/>
            <person name="Ruller R."/>
            <person name="Salamov A."/>
            <person name="Salih N.S."/>
            <person name="Samson R.A."/>
            <person name="Sandor E."/>
            <person name="Sanguinetti M."/>
            <person name="Schuetze T."/>
            <person name="Sepcic K."/>
            <person name="Shelest E."/>
            <person name="Sherlock G."/>
            <person name="Sophianopoulou V."/>
            <person name="Squina F.M."/>
            <person name="Sun H."/>
            <person name="Susca A."/>
            <person name="Todd R.B."/>
            <person name="Tsang A."/>
            <person name="Unkles S.E."/>
            <person name="van de Wiele N."/>
            <person name="van Rossen-Uffink D."/>
            <person name="Oliveira J.V."/>
            <person name="Vesth T.C."/>
            <person name="Visser J."/>
            <person name="Yu J.-H."/>
            <person name="Zhou M."/>
            <person name="Andersen M.R."/>
            <person name="Archer D.B."/>
            <person name="Baker S.E."/>
            <person name="Benoit I."/>
            <person name="Brakhage A.A."/>
            <person name="Braus G.H."/>
            <person name="Fischer R."/>
            <person name="Frisvad J.C."/>
            <person name="Goldman G.H."/>
            <person name="Houbraken J."/>
            <person name="Oakley B."/>
            <person name="Pocsi I."/>
            <person name="Scazzocchio C."/>
            <person name="Seiboth B."/>
            <person name="vanKuyk P.A."/>
            <person name="Wortman J."/>
            <person name="Dyer P.S."/>
            <person name="Grigoriev I.V."/>
        </authorList>
    </citation>
    <scope>NUCLEOTIDE SEQUENCE [LARGE SCALE GENOMIC DNA]</scope>
    <source>
        <strain evidence="2">DTO 134E9</strain>
    </source>
</reference>
<dbReference type="AlphaFoldDB" id="A0A1L9RMC3"/>